<evidence type="ECO:0000256" key="9">
    <source>
        <dbReference type="SAM" id="Phobius"/>
    </source>
</evidence>
<keyword evidence="7 9" id="KW-1133">Transmembrane helix</keyword>
<dbReference type="InterPro" id="IPR003439">
    <property type="entry name" value="ABC_transporter-like_ATP-bd"/>
</dbReference>
<feature type="transmembrane region" description="Helical" evidence="9">
    <location>
        <begin position="140"/>
        <end position="161"/>
    </location>
</feature>
<dbReference type="GO" id="GO:0015421">
    <property type="term" value="F:ABC-type oligopeptide transporter activity"/>
    <property type="evidence" value="ECO:0007669"/>
    <property type="project" value="TreeGrafter"/>
</dbReference>
<comment type="caution">
    <text evidence="12">The sequence shown here is derived from an EMBL/GenBank/DDBJ whole genome shotgun (WGS) entry which is preliminary data.</text>
</comment>
<organism evidence="12 13">
    <name type="scientific">Candidatus Scatoplasma merdavium</name>
    <dbReference type="NCBI Taxonomy" id="2840932"/>
    <lineage>
        <taxon>Bacteria</taxon>
        <taxon>Bacillati</taxon>
        <taxon>Bacillota</taxon>
        <taxon>Bacilli</taxon>
        <taxon>Bacillales</taxon>
        <taxon>Candidatus Scatoplasma</taxon>
    </lineage>
</organism>
<dbReference type="PROSITE" id="PS50893">
    <property type="entry name" value="ABC_TRANSPORTER_2"/>
    <property type="match status" value="1"/>
</dbReference>
<dbReference type="SUPFAM" id="SSF90123">
    <property type="entry name" value="ABC transporter transmembrane region"/>
    <property type="match status" value="1"/>
</dbReference>
<keyword evidence="8 9" id="KW-0472">Membrane</keyword>
<gene>
    <name evidence="12" type="ORF">IAC78_04420</name>
</gene>
<evidence type="ECO:0000259" key="10">
    <source>
        <dbReference type="PROSITE" id="PS50893"/>
    </source>
</evidence>
<dbReference type="PROSITE" id="PS00211">
    <property type="entry name" value="ABC_TRANSPORTER_1"/>
    <property type="match status" value="1"/>
</dbReference>
<dbReference type="Pfam" id="PF00664">
    <property type="entry name" value="ABC_membrane"/>
    <property type="match status" value="1"/>
</dbReference>
<evidence type="ECO:0000256" key="4">
    <source>
        <dbReference type="ARBA" id="ARBA00022692"/>
    </source>
</evidence>
<dbReference type="InterPro" id="IPR017871">
    <property type="entry name" value="ABC_transporter-like_CS"/>
</dbReference>
<keyword evidence="3" id="KW-1003">Cell membrane</keyword>
<dbReference type="InterPro" id="IPR027417">
    <property type="entry name" value="P-loop_NTPase"/>
</dbReference>
<comment type="subcellular location">
    <subcellularLocation>
        <location evidence="1">Cell membrane</location>
        <topology evidence="1">Multi-pass membrane protein</topology>
    </subcellularLocation>
</comment>
<keyword evidence="6 12" id="KW-0067">ATP-binding</keyword>
<dbReference type="CDD" id="cd18541">
    <property type="entry name" value="ABC_6TM_TmrB_like"/>
    <property type="match status" value="1"/>
</dbReference>
<feature type="transmembrane region" description="Helical" evidence="9">
    <location>
        <begin position="290"/>
        <end position="310"/>
    </location>
</feature>
<keyword evidence="2" id="KW-0813">Transport</keyword>
<dbReference type="Pfam" id="PF00005">
    <property type="entry name" value="ABC_tran"/>
    <property type="match status" value="1"/>
</dbReference>
<dbReference type="GO" id="GO:0016887">
    <property type="term" value="F:ATP hydrolysis activity"/>
    <property type="evidence" value="ECO:0007669"/>
    <property type="project" value="InterPro"/>
</dbReference>
<feature type="domain" description="ABC transmembrane type-1" evidence="11">
    <location>
        <begin position="19"/>
        <end position="313"/>
    </location>
</feature>
<dbReference type="InterPro" id="IPR039421">
    <property type="entry name" value="Type_1_exporter"/>
</dbReference>
<evidence type="ECO:0000259" key="11">
    <source>
        <dbReference type="PROSITE" id="PS50929"/>
    </source>
</evidence>
<dbReference type="InterPro" id="IPR003593">
    <property type="entry name" value="AAA+_ATPase"/>
</dbReference>
<feature type="transmembrane region" description="Helical" evidence="9">
    <location>
        <begin position="256"/>
        <end position="278"/>
    </location>
</feature>
<evidence type="ECO:0000256" key="1">
    <source>
        <dbReference type="ARBA" id="ARBA00004651"/>
    </source>
</evidence>
<feature type="transmembrane region" description="Helical" evidence="9">
    <location>
        <begin position="14"/>
        <end position="46"/>
    </location>
</feature>
<evidence type="ECO:0000256" key="6">
    <source>
        <dbReference type="ARBA" id="ARBA00022840"/>
    </source>
</evidence>
<reference evidence="12" key="1">
    <citation type="submission" date="2020-10" db="EMBL/GenBank/DDBJ databases">
        <authorList>
            <person name="Gilroy R."/>
        </authorList>
    </citation>
    <scope>NUCLEOTIDE SEQUENCE</scope>
    <source>
        <strain evidence="12">1748</strain>
    </source>
</reference>
<protein>
    <submittedName>
        <fullName evidence="12">ABC transporter ATP-binding protein</fullName>
    </submittedName>
</protein>
<dbReference type="Gene3D" id="1.20.1560.10">
    <property type="entry name" value="ABC transporter type 1, transmembrane domain"/>
    <property type="match status" value="1"/>
</dbReference>
<feature type="domain" description="ABC transporter" evidence="10">
    <location>
        <begin position="345"/>
        <end position="581"/>
    </location>
</feature>
<dbReference type="InterPro" id="IPR036640">
    <property type="entry name" value="ABC1_TM_sf"/>
</dbReference>
<keyword evidence="5" id="KW-0547">Nucleotide-binding</keyword>
<dbReference type="FunFam" id="3.40.50.300:FF:000221">
    <property type="entry name" value="Multidrug ABC transporter ATP-binding protein"/>
    <property type="match status" value="1"/>
</dbReference>
<dbReference type="AlphaFoldDB" id="A0A9D9DA79"/>
<dbReference type="PANTHER" id="PTHR43394">
    <property type="entry name" value="ATP-DEPENDENT PERMEASE MDL1, MITOCHONDRIAL"/>
    <property type="match status" value="1"/>
</dbReference>
<dbReference type="GO" id="GO:0005524">
    <property type="term" value="F:ATP binding"/>
    <property type="evidence" value="ECO:0007669"/>
    <property type="project" value="UniProtKB-KW"/>
</dbReference>
<dbReference type="Gene3D" id="3.40.50.300">
    <property type="entry name" value="P-loop containing nucleotide triphosphate hydrolases"/>
    <property type="match status" value="1"/>
</dbReference>
<feature type="transmembrane region" description="Helical" evidence="9">
    <location>
        <begin position="66"/>
        <end position="87"/>
    </location>
</feature>
<sequence>MIFGKYVNRFYKKYWLYLVTGFVFLAIVDIAQIAIPVLVGNAVSIFSNQDSIEYFFNAPLFDPNGIGYFIMAFLGIAVVMFIGRMVWRLAIYKVGVLVDFDLRDQMFVHAEELSVTYYKKQKVGTVMSLFNNSLVSVKDCFMDGIVMMVDGFIMAPMVVVFMFLNNWVLALVSLVPLTIMMICCIVVDKGMTARYEDQLSAFERLSDYTQEAMSGYAVIKAFVKEAKNMLTFAKLNQENKDTNMAYLKYSVTLNMLIELLINSGFVLVAFIGVQVILNFENYDIGSLVEFIGLLDTAIWPFIALGQVIMIRARGKAGLNQVSEFLDAKKELVDTSSSDVVFKGEITFKNFQFQYPDGNASVLNNINLHIKAGQNIGIVGRTGSGKSTLVKTLLKIYNVSEGTLFFDDHDICSLSSKTVRDNIGYVAQNAFLFSDLIEENIAFGDSDSRDDNRVKSAAEFACVSDSIERFKDGYKTLIGERGASLSGGQKQRVAMARAIYKDPAILILDDSVSAVDSETEKSILENVAKLRNGKTTLIVSSRVSVVEHLDGIIVLSEGKIVGFGTHSELMKTCKEYSRVVELQRLEKEEGLSYGQSR</sequence>
<evidence type="ECO:0000313" key="13">
    <source>
        <dbReference type="Proteomes" id="UP000823629"/>
    </source>
</evidence>
<evidence type="ECO:0000256" key="8">
    <source>
        <dbReference type="ARBA" id="ARBA00023136"/>
    </source>
</evidence>
<dbReference type="SUPFAM" id="SSF52540">
    <property type="entry name" value="P-loop containing nucleoside triphosphate hydrolases"/>
    <property type="match status" value="1"/>
</dbReference>
<dbReference type="GO" id="GO:0005886">
    <property type="term" value="C:plasma membrane"/>
    <property type="evidence" value="ECO:0007669"/>
    <property type="project" value="UniProtKB-SubCell"/>
</dbReference>
<dbReference type="Proteomes" id="UP000823629">
    <property type="component" value="Unassembled WGS sequence"/>
</dbReference>
<dbReference type="EMBL" id="JADING010000129">
    <property type="protein sequence ID" value="MBO8414693.1"/>
    <property type="molecule type" value="Genomic_DNA"/>
</dbReference>
<evidence type="ECO:0000256" key="3">
    <source>
        <dbReference type="ARBA" id="ARBA00022475"/>
    </source>
</evidence>
<proteinExistence type="predicted"/>
<feature type="transmembrane region" description="Helical" evidence="9">
    <location>
        <begin position="167"/>
        <end position="187"/>
    </location>
</feature>
<evidence type="ECO:0000256" key="5">
    <source>
        <dbReference type="ARBA" id="ARBA00022741"/>
    </source>
</evidence>
<dbReference type="SMART" id="SM00382">
    <property type="entry name" value="AAA"/>
    <property type="match status" value="1"/>
</dbReference>
<dbReference type="PROSITE" id="PS50929">
    <property type="entry name" value="ABC_TM1F"/>
    <property type="match status" value="1"/>
</dbReference>
<evidence type="ECO:0000256" key="2">
    <source>
        <dbReference type="ARBA" id="ARBA00022448"/>
    </source>
</evidence>
<name>A0A9D9DA79_9BACL</name>
<evidence type="ECO:0000313" key="12">
    <source>
        <dbReference type="EMBL" id="MBO8414693.1"/>
    </source>
</evidence>
<dbReference type="PANTHER" id="PTHR43394:SF1">
    <property type="entry name" value="ATP-BINDING CASSETTE SUB-FAMILY B MEMBER 10, MITOCHONDRIAL"/>
    <property type="match status" value="1"/>
</dbReference>
<accession>A0A9D9DA79</accession>
<keyword evidence="4 9" id="KW-0812">Transmembrane</keyword>
<reference evidence="12" key="2">
    <citation type="journal article" date="2021" name="PeerJ">
        <title>Extensive microbial diversity within the chicken gut microbiome revealed by metagenomics and culture.</title>
        <authorList>
            <person name="Gilroy R."/>
            <person name="Ravi A."/>
            <person name="Getino M."/>
            <person name="Pursley I."/>
            <person name="Horton D.L."/>
            <person name="Alikhan N.F."/>
            <person name="Baker D."/>
            <person name="Gharbi K."/>
            <person name="Hall N."/>
            <person name="Watson M."/>
            <person name="Adriaenssens E.M."/>
            <person name="Foster-Nyarko E."/>
            <person name="Jarju S."/>
            <person name="Secka A."/>
            <person name="Antonio M."/>
            <person name="Oren A."/>
            <person name="Chaudhuri R.R."/>
            <person name="La Ragione R."/>
            <person name="Hildebrand F."/>
            <person name="Pallen M.J."/>
        </authorList>
    </citation>
    <scope>NUCLEOTIDE SEQUENCE</scope>
    <source>
        <strain evidence="12">1748</strain>
    </source>
</reference>
<dbReference type="InterPro" id="IPR011527">
    <property type="entry name" value="ABC1_TM_dom"/>
</dbReference>
<evidence type="ECO:0000256" key="7">
    <source>
        <dbReference type="ARBA" id="ARBA00022989"/>
    </source>
</evidence>